<name>A0A397IS19_9GLOM</name>
<dbReference type="GO" id="GO:0000462">
    <property type="term" value="P:maturation of SSU-rRNA from tricistronic rRNA transcript (SSU-rRNA, 5.8S rRNA, LSU-rRNA)"/>
    <property type="evidence" value="ECO:0007669"/>
    <property type="project" value="TreeGrafter"/>
</dbReference>
<dbReference type="InterPro" id="IPR007148">
    <property type="entry name" value="SSU_processome_Utp12"/>
</dbReference>
<feature type="compositionally biased region" description="Acidic residues" evidence="5">
    <location>
        <begin position="697"/>
        <end position="707"/>
    </location>
</feature>
<feature type="region of interest" description="Disordered" evidence="5">
    <location>
        <begin position="602"/>
        <end position="707"/>
    </location>
</feature>
<evidence type="ECO:0000256" key="4">
    <source>
        <dbReference type="PROSITE-ProRule" id="PRU00221"/>
    </source>
</evidence>
<dbReference type="Gene3D" id="2.130.10.10">
    <property type="entry name" value="YVTN repeat-like/Quinoprotein amine dehydrogenase"/>
    <property type="match status" value="2"/>
</dbReference>
<sequence>MSSMERFDSPEGDFFAIITRGVDRHRLRVFDTHTGTVNNDFSSEKEDNFTCLSWGNVIIDVLNGKVDVPPPKKRKRRISQHQQYSKVIALGLQNGSIAIYSITHGDIIKTLSGSHTLPINDFVFTKDGKKAYSCAEDMNIVEWDLEKENVISKWKLDAQTTKFIISLSHDETKLLTAGHTIKLWDLQTKQVLKSFTGHASTITNVIFSSDDDICVSIAEHDRFINIWKCQDDGSQGVNLAAFTLDDNARCLSMSKANTVLALSETGSLNLFKSVSSIPLKTSSSSNVKKKKKYTTRTPDCIVKVIDDNGTNIIPILSACFVEESENKETGFVKIARGSTVKPIFEKVRFINEESGEFLQELTLKRHQPSGFLIDESNLAAKNLKAKRKSYDESKVKVIGISNFETPRIPIDLNELTTQENTLVNGSKKLEITSNDLNSLNYAETNENPQTSVKSKFQSIQGNSMQQMLVQALHSNDDDLFHLVLEQTDPDIINNTAKKLPTKYVIPFLEKVILRFQEKPNAGVNILQWIKVVLLVHMTYLMTIPDITRKLSNFYQTLDARSSVFQKLLNFQGRLDLIMQQISLQKNQNVENDINEPEILYIESSSEDSDNDDVDVDSEEDSEDDTDDDDDDDQDVDMSDKELSEGYIEESNDENSEEEDEEESSDETDEESSSDQDEMEYSDSKSEPKLQKMYDNGMDIEDDDEVED</sequence>
<feature type="compositionally biased region" description="Acidic residues" evidence="5">
    <location>
        <begin position="646"/>
        <end position="680"/>
    </location>
</feature>
<dbReference type="Proteomes" id="UP000266861">
    <property type="component" value="Unassembled WGS sequence"/>
</dbReference>
<gene>
    <name evidence="7" type="ORF">Glove_174g145</name>
</gene>
<comment type="similarity">
    <text evidence="3">Belongs to the UTP5 family.</text>
</comment>
<dbReference type="EMBL" id="PQFF01000164">
    <property type="protein sequence ID" value="RHZ77592.1"/>
    <property type="molecule type" value="Genomic_DNA"/>
</dbReference>
<keyword evidence="8" id="KW-1185">Reference proteome</keyword>
<dbReference type="STRING" id="1348612.A0A397IS19"/>
<dbReference type="SUPFAM" id="SSF50978">
    <property type="entry name" value="WD40 repeat-like"/>
    <property type="match status" value="1"/>
</dbReference>
<keyword evidence="4" id="KW-0853">WD repeat</keyword>
<feature type="compositionally biased region" description="Acidic residues" evidence="5">
    <location>
        <begin position="604"/>
        <end position="636"/>
    </location>
</feature>
<dbReference type="InterPro" id="IPR052414">
    <property type="entry name" value="U3_snoRNA-assoc_WDR"/>
</dbReference>
<accession>A0A397IS19</accession>
<evidence type="ECO:0000313" key="8">
    <source>
        <dbReference type="Proteomes" id="UP000266861"/>
    </source>
</evidence>
<dbReference type="Pfam" id="PF04003">
    <property type="entry name" value="Utp12"/>
    <property type="match status" value="1"/>
</dbReference>
<reference evidence="7 8" key="1">
    <citation type="submission" date="2018-08" db="EMBL/GenBank/DDBJ databases">
        <title>Genome and evolution of the arbuscular mycorrhizal fungus Diversispora epigaea (formerly Glomus versiforme) and its bacterial endosymbionts.</title>
        <authorList>
            <person name="Sun X."/>
            <person name="Fei Z."/>
            <person name="Harrison M."/>
        </authorList>
    </citation>
    <scope>NUCLEOTIDE SEQUENCE [LARGE SCALE GENOMIC DNA]</scope>
    <source>
        <strain evidence="7 8">IT104</strain>
    </source>
</reference>
<dbReference type="InterPro" id="IPR036322">
    <property type="entry name" value="WD40_repeat_dom_sf"/>
</dbReference>
<feature type="compositionally biased region" description="Basic and acidic residues" evidence="5">
    <location>
        <begin position="681"/>
        <end position="691"/>
    </location>
</feature>
<dbReference type="Pfam" id="PF00400">
    <property type="entry name" value="WD40"/>
    <property type="match status" value="2"/>
</dbReference>
<protein>
    <recommendedName>
        <fullName evidence="6">Small-subunit processome Utp12 domain-containing protein</fullName>
    </recommendedName>
</protein>
<evidence type="ECO:0000313" key="7">
    <source>
        <dbReference type="EMBL" id="RHZ77592.1"/>
    </source>
</evidence>
<feature type="domain" description="Small-subunit processome Utp12" evidence="6">
    <location>
        <begin position="475"/>
        <end position="578"/>
    </location>
</feature>
<evidence type="ECO:0000256" key="5">
    <source>
        <dbReference type="SAM" id="MobiDB-lite"/>
    </source>
</evidence>
<evidence type="ECO:0000256" key="1">
    <source>
        <dbReference type="ARBA" id="ARBA00004123"/>
    </source>
</evidence>
<dbReference type="PANTHER" id="PTHR44267">
    <property type="entry name" value="WD REPEAT-CONTAINING PROTEIN 43"/>
    <property type="match status" value="1"/>
</dbReference>
<feature type="repeat" description="WD" evidence="4">
    <location>
        <begin position="112"/>
        <end position="153"/>
    </location>
</feature>
<dbReference type="GO" id="GO:0005730">
    <property type="term" value="C:nucleolus"/>
    <property type="evidence" value="ECO:0007669"/>
    <property type="project" value="TreeGrafter"/>
</dbReference>
<evidence type="ECO:0000259" key="6">
    <source>
        <dbReference type="Pfam" id="PF04003"/>
    </source>
</evidence>
<dbReference type="PANTHER" id="PTHR44267:SF1">
    <property type="entry name" value="WD REPEAT-CONTAINING PROTEIN 43"/>
    <property type="match status" value="1"/>
</dbReference>
<comment type="subcellular location">
    <subcellularLocation>
        <location evidence="1">Nucleus</location>
    </subcellularLocation>
</comment>
<dbReference type="PROSITE" id="PS50082">
    <property type="entry name" value="WD_REPEATS_2"/>
    <property type="match status" value="1"/>
</dbReference>
<dbReference type="InterPro" id="IPR015943">
    <property type="entry name" value="WD40/YVTN_repeat-like_dom_sf"/>
</dbReference>
<keyword evidence="2" id="KW-0539">Nucleus</keyword>
<dbReference type="SMART" id="SM00320">
    <property type="entry name" value="WD40"/>
    <property type="match status" value="3"/>
</dbReference>
<dbReference type="InterPro" id="IPR001680">
    <property type="entry name" value="WD40_rpt"/>
</dbReference>
<organism evidence="7 8">
    <name type="scientific">Diversispora epigaea</name>
    <dbReference type="NCBI Taxonomy" id="1348612"/>
    <lineage>
        <taxon>Eukaryota</taxon>
        <taxon>Fungi</taxon>
        <taxon>Fungi incertae sedis</taxon>
        <taxon>Mucoromycota</taxon>
        <taxon>Glomeromycotina</taxon>
        <taxon>Glomeromycetes</taxon>
        <taxon>Diversisporales</taxon>
        <taxon>Diversisporaceae</taxon>
        <taxon>Diversispora</taxon>
    </lineage>
</organism>
<proteinExistence type="inferred from homology"/>
<evidence type="ECO:0000256" key="3">
    <source>
        <dbReference type="ARBA" id="ARBA00038335"/>
    </source>
</evidence>
<dbReference type="AlphaFoldDB" id="A0A397IS19"/>
<evidence type="ECO:0000256" key="2">
    <source>
        <dbReference type="ARBA" id="ARBA00023242"/>
    </source>
</evidence>
<dbReference type="OrthoDB" id="30195at2759"/>
<comment type="caution">
    <text evidence="7">The sequence shown here is derived from an EMBL/GenBank/DDBJ whole genome shotgun (WGS) entry which is preliminary data.</text>
</comment>